<keyword evidence="6" id="KW-1185">Reference proteome</keyword>
<accession>A0A6A6VHN0</accession>
<evidence type="ECO:0008006" key="7">
    <source>
        <dbReference type="Google" id="ProtNLM"/>
    </source>
</evidence>
<dbReference type="GO" id="GO:0051287">
    <property type="term" value="F:NAD binding"/>
    <property type="evidence" value="ECO:0007669"/>
    <property type="project" value="InterPro"/>
</dbReference>
<dbReference type="EMBL" id="MU006564">
    <property type="protein sequence ID" value="KAF2750095.1"/>
    <property type="molecule type" value="Genomic_DNA"/>
</dbReference>
<dbReference type="FunFam" id="3.40.50.720:FF:000606">
    <property type="entry name" value="Chromosome 15, whole genome shotgun sequence"/>
    <property type="match status" value="1"/>
</dbReference>
<gene>
    <name evidence="5" type="ORF">M011DRAFT_397177</name>
</gene>
<dbReference type="InterPro" id="IPR036291">
    <property type="entry name" value="NAD(P)-bd_dom_sf"/>
</dbReference>
<evidence type="ECO:0000313" key="6">
    <source>
        <dbReference type="Proteomes" id="UP000799440"/>
    </source>
</evidence>
<reference evidence="5" key="1">
    <citation type="journal article" date="2020" name="Stud. Mycol.">
        <title>101 Dothideomycetes genomes: a test case for predicting lifestyles and emergence of pathogens.</title>
        <authorList>
            <person name="Haridas S."/>
            <person name="Albert R."/>
            <person name="Binder M."/>
            <person name="Bloem J."/>
            <person name="Labutti K."/>
            <person name="Salamov A."/>
            <person name="Andreopoulos B."/>
            <person name="Baker S."/>
            <person name="Barry K."/>
            <person name="Bills G."/>
            <person name="Bluhm B."/>
            <person name="Cannon C."/>
            <person name="Castanera R."/>
            <person name="Culley D."/>
            <person name="Daum C."/>
            <person name="Ezra D."/>
            <person name="Gonzalez J."/>
            <person name="Henrissat B."/>
            <person name="Kuo A."/>
            <person name="Liang C."/>
            <person name="Lipzen A."/>
            <person name="Lutzoni F."/>
            <person name="Magnuson J."/>
            <person name="Mondo S."/>
            <person name="Nolan M."/>
            <person name="Ohm R."/>
            <person name="Pangilinan J."/>
            <person name="Park H.-J."/>
            <person name="Ramirez L."/>
            <person name="Alfaro M."/>
            <person name="Sun H."/>
            <person name="Tritt A."/>
            <person name="Yoshinaga Y."/>
            <person name="Zwiers L.-H."/>
            <person name="Turgeon B."/>
            <person name="Goodwin S."/>
            <person name="Spatafora J."/>
            <person name="Crous P."/>
            <person name="Grigoriev I."/>
        </authorList>
    </citation>
    <scope>NUCLEOTIDE SEQUENCE</scope>
    <source>
        <strain evidence="5">CBS 119925</strain>
    </source>
</reference>
<dbReference type="Pfam" id="PF00389">
    <property type="entry name" value="2-Hacid_dh"/>
    <property type="match status" value="1"/>
</dbReference>
<feature type="domain" description="D-isomer specific 2-hydroxyacid dehydrogenase catalytic" evidence="3">
    <location>
        <begin position="7"/>
        <end position="336"/>
    </location>
</feature>
<dbReference type="GO" id="GO:0030267">
    <property type="term" value="F:glyoxylate reductase (NADPH) activity"/>
    <property type="evidence" value="ECO:0007669"/>
    <property type="project" value="TreeGrafter"/>
</dbReference>
<protein>
    <recommendedName>
        <fullName evidence="7">Glyoxylate reductase</fullName>
    </recommendedName>
</protein>
<dbReference type="InterPro" id="IPR006139">
    <property type="entry name" value="D-isomer_2_OHA_DH_cat_dom"/>
</dbReference>
<keyword evidence="1 2" id="KW-0560">Oxidoreductase</keyword>
<dbReference type="Proteomes" id="UP000799440">
    <property type="component" value="Unassembled WGS sequence"/>
</dbReference>
<comment type="similarity">
    <text evidence="2">Belongs to the D-isomer specific 2-hydroxyacid dehydrogenase family.</text>
</comment>
<dbReference type="PANTHER" id="PTHR10996:SF277">
    <property type="entry name" value="GLYOXYLATE REDUCTASE_HYDROXYPYRUVATE REDUCTASE"/>
    <property type="match status" value="1"/>
</dbReference>
<dbReference type="InterPro" id="IPR006140">
    <property type="entry name" value="D-isomer_DH_NAD-bd"/>
</dbReference>
<organism evidence="5 6">
    <name type="scientific">Sporormia fimetaria CBS 119925</name>
    <dbReference type="NCBI Taxonomy" id="1340428"/>
    <lineage>
        <taxon>Eukaryota</taxon>
        <taxon>Fungi</taxon>
        <taxon>Dikarya</taxon>
        <taxon>Ascomycota</taxon>
        <taxon>Pezizomycotina</taxon>
        <taxon>Dothideomycetes</taxon>
        <taxon>Pleosporomycetidae</taxon>
        <taxon>Pleosporales</taxon>
        <taxon>Sporormiaceae</taxon>
        <taxon>Sporormia</taxon>
    </lineage>
</organism>
<name>A0A6A6VHN0_9PLEO</name>
<dbReference type="AlphaFoldDB" id="A0A6A6VHN0"/>
<dbReference type="SUPFAM" id="SSF51735">
    <property type="entry name" value="NAD(P)-binding Rossmann-fold domains"/>
    <property type="match status" value="1"/>
</dbReference>
<evidence type="ECO:0000313" key="5">
    <source>
        <dbReference type="EMBL" id="KAF2750095.1"/>
    </source>
</evidence>
<evidence type="ECO:0000259" key="3">
    <source>
        <dbReference type="Pfam" id="PF00389"/>
    </source>
</evidence>
<dbReference type="InterPro" id="IPR050223">
    <property type="entry name" value="D-isomer_2-hydroxyacid_DH"/>
</dbReference>
<dbReference type="GO" id="GO:0016618">
    <property type="term" value="F:hydroxypyruvate reductase [NAD(P)H] activity"/>
    <property type="evidence" value="ECO:0007669"/>
    <property type="project" value="TreeGrafter"/>
</dbReference>
<evidence type="ECO:0000256" key="1">
    <source>
        <dbReference type="ARBA" id="ARBA00023002"/>
    </source>
</evidence>
<dbReference type="Gene3D" id="3.40.50.720">
    <property type="entry name" value="NAD(P)-binding Rossmann-like Domain"/>
    <property type="match status" value="2"/>
</dbReference>
<dbReference type="PANTHER" id="PTHR10996">
    <property type="entry name" value="2-HYDROXYACID DEHYDROGENASE-RELATED"/>
    <property type="match status" value="1"/>
</dbReference>
<feature type="domain" description="D-isomer specific 2-hydroxyacid dehydrogenase NAD-binding" evidence="4">
    <location>
        <begin position="114"/>
        <end position="306"/>
    </location>
</feature>
<dbReference type="Pfam" id="PF02826">
    <property type="entry name" value="2-Hacid_dh_C"/>
    <property type="match status" value="1"/>
</dbReference>
<sequence length="339" mass="37208">MPEKIKVVVTRQLIPEAQKLLESEPNLEIIQWHNENPCDRNWLLTNAPNSTGILLTLSDKVDTELLETAGPTLKVISSFSVGTDHIETSAVKHRNIRLGYTPTILTDAVADLAVMLILMAQRRGGEGIRNVLDGRWPQMPWSPALMTGPQIGGSVVGFLGFGRIAQATVKRLVPFGVEKVVYLTSRPGERAREDYFGLLRDQPVSIEPAGSWEEVARESDIVVVACSLSESTKHLVGTEFLGMMKKEAVVVNIARGPVVDTDALMKALDEERIFGAGLDVIEGEPNITADHPILRQKRCVLVPHIGSATFNTRMGMAMESVRNLLAVLRGEEMVNECVL</sequence>
<dbReference type="CDD" id="cd05301">
    <property type="entry name" value="GDH"/>
    <property type="match status" value="1"/>
</dbReference>
<evidence type="ECO:0000259" key="4">
    <source>
        <dbReference type="Pfam" id="PF02826"/>
    </source>
</evidence>
<proteinExistence type="inferred from homology"/>
<dbReference type="GO" id="GO:0005829">
    <property type="term" value="C:cytosol"/>
    <property type="evidence" value="ECO:0007669"/>
    <property type="project" value="TreeGrafter"/>
</dbReference>
<dbReference type="OrthoDB" id="298012at2759"/>
<dbReference type="SUPFAM" id="SSF52283">
    <property type="entry name" value="Formate/glycerate dehydrogenase catalytic domain-like"/>
    <property type="match status" value="1"/>
</dbReference>
<evidence type="ECO:0000256" key="2">
    <source>
        <dbReference type="RuleBase" id="RU003719"/>
    </source>
</evidence>